<comment type="caution">
    <text evidence="4">The sequence shown here is derived from an EMBL/GenBank/DDBJ whole genome shotgun (WGS) entry which is preliminary data.</text>
</comment>
<dbReference type="PANTHER" id="PTHR42776:SF27">
    <property type="entry name" value="DIPEPTIDYL PEPTIDASE FAMILY MEMBER 6"/>
    <property type="match status" value="1"/>
</dbReference>
<reference evidence="5" key="1">
    <citation type="submission" date="2023-07" db="EMBL/GenBank/DDBJ databases">
        <title>Study on multiphase classification of strain Alteromonas salexigens isolated from the Yellow Sea.</title>
        <authorList>
            <person name="Sun L."/>
        </authorList>
    </citation>
    <scope>NUCLEOTIDE SEQUENCE [LARGE SCALE GENOMIC DNA]</scope>
    <source>
        <strain evidence="5">ASW11-19</strain>
    </source>
</reference>
<sequence>MKGFLSLVARRLVLFCCVIASGHTIADSVTVTPMPVEAFSALPESEKPRLSPSGERIAFVQNVNEPEEISVLATYDLKAQKMFYLLSSDNEKIKINWFKWANDERLVISARYESKRGVTRFYETRMFSMRYDDQGKDPVNLINWRRLSRRSTNNYHVPQFQDSVIDWLPDDPNHVLVAIDVEVPNLPSVYKVNLEDASAERVELGKRQIREWITDRQGNVRVGVSLDHEDGEQKVLLRDGEEWRTLFAFNAMQERGAVVLGFALDPNILYYKAYKGDYLALYALNIKTNEITELLSEEFHDVSGGLIYSKATNDAIGVYHAHAPNGRHYWDDRHVGLQKQIDVALPEFDNHLISFSRDENIYLLYSDSDTQPGLYLLGNRKKGELNVLFQQYSQIDPTRLNEHSKVAMKMRDGVLVDGYLTLPNTGKAPYPTIIHPHGGPGARDYDGFDYWTAFFINKGYAVIRPNFRGSQGYGASFAEAQMKAWGLQMQDDITDVTQWMIAQGYADPDRLCIVGASYGGYAALMATVKTPDLYKCAISFAGVANLKDVVVRSRNFTNNEFVKNQFGDDYSDLASRSPVTYVEKIKTPILLLHGNEDRVVDVNQSRDMAEELEDENKPVKYVELEAGDHNLSIQRNRHAVFKEMDSFLSKHLD</sequence>
<name>A0ABT2VK65_9ALTE</name>
<evidence type="ECO:0000259" key="3">
    <source>
        <dbReference type="Pfam" id="PF00326"/>
    </source>
</evidence>
<evidence type="ECO:0000256" key="1">
    <source>
        <dbReference type="ARBA" id="ARBA00022801"/>
    </source>
</evidence>
<keyword evidence="1" id="KW-0378">Hydrolase</keyword>
<dbReference type="SUPFAM" id="SSF82171">
    <property type="entry name" value="DPP6 N-terminal domain-like"/>
    <property type="match status" value="1"/>
</dbReference>
<evidence type="ECO:0000313" key="5">
    <source>
        <dbReference type="Proteomes" id="UP001209257"/>
    </source>
</evidence>
<dbReference type="Pfam" id="PF00326">
    <property type="entry name" value="Peptidase_S9"/>
    <property type="match status" value="1"/>
</dbReference>
<dbReference type="RefSeq" id="WP_262992250.1">
    <property type="nucleotide sequence ID" value="NZ_JAOTJC010000004.1"/>
</dbReference>
<dbReference type="SUPFAM" id="SSF53474">
    <property type="entry name" value="alpha/beta-Hydrolases"/>
    <property type="match status" value="1"/>
</dbReference>
<accession>A0ABT2VK65</accession>
<dbReference type="Proteomes" id="UP001209257">
    <property type="component" value="Unassembled WGS sequence"/>
</dbReference>
<dbReference type="Gene3D" id="3.40.50.1820">
    <property type="entry name" value="alpha/beta hydrolase"/>
    <property type="match status" value="1"/>
</dbReference>
<keyword evidence="2" id="KW-0732">Signal</keyword>
<evidence type="ECO:0000256" key="2">
    <source>
        <dbReference type="SAM" id="SignalP"/>
    </source>
</evidence>
<dbReference type="PANTHER" id="PTHR42776">
    <property type="entry name" value="SERINE PEPTIDASE S9 FAMILY MEMBER"/>
    <property type="match status" value="1"/>
</dbReference>
<dbReference type="InterPro" id="IPR001375">
    <property type="entry name" value="Peptidase_S9_cat"/>
</dbReference>
<keyword evidence="5" id="KW-1185">Reference proteome</keyword>
<feature type="signal peptide" evidence="2">
    <location>
        <begin position="1"/>
        <end position="26"/>
    </location>
</feature>
<feature type="chain" id="PRO_5046781620" evidence="2">
    <location>
        <begin position="27"/>
        <end position="653"/>
    </location>
</feature>
<feature type="domain" description="Peptidase S9 prolyl oligopeptidase catalytic" evidence="3">
    <location>
        <begin position="448"/>
        <end position="652"/>
    </location>
</feature>
<proteinExistence type="predicted"/>
<dbReference type="InterPro" id="IPR029058">
    <property type="entry name" value="AB_hydrolase_fold"/>
</dbReference>
<dbReference type="EMBL" id="JAOTJC010000004">
    <property type="protein sequence ID" value="MCU7553564.1"/>
    <property type="molecule type" value="Genomic_DNA"/>
</dbReference>
<organism evidence="4 5">
    <name type="scientific">Alteromonas salexigens</name>
    <dbReference type="NCBI Taxonomy" id="2982530"/>
    <lineage>
        <taxon>Bacteria</taxon>
        <taxon>Pseudomonadati</taxon>
        <taxon>Pseudomonadota</taxon>
        <taxon>Gammaproteobacteria</taxon>
        <taxon>Alteromonadales</taxon>
        <taxon>Alteromonadaceae</taxon>
        <taxon>Alteromonas/Salinimonas group</taxon>
        <taxon>Alteromonas</taxon>
    </lineage>
</organism>
<gene>
    <name evidence="4" type="ORF">OCL06_02995</name>
</gene>
<evidence type="ECO:0000313" key="4">
    <source>
        <dbReference type="EMBL" id="MCU7553564.1"/>
    </source>
</evidence>
<protein>
    <submittedName>
        <fullName evidence="4">S9 family peptidase</fullName>
    </submittedName>
</protein>